<reference evidence="7 8" key="1">
    <citation type="journal article" date="2024" name="Nat. Commun.">
        <title>Phylogenomics reveals the evolutionary origins of lichenization in chlorophyte algae.</title>
        <authorList>
            <person name="Puginier C."/>
            <person name="Libourel C."/>
            <person name="Otte J."/>
            <person name="Skaloud P."/>
            <person name="Haon M."/>
            <person name="Grisel S."/>
            <person name="Petersen M."/>
            <person name="Berrin J.G."/>
            <person name="Delaux P.M."/>
            <person name="Dal Grande F."/>
            <person name="Keller J."/>
        </authorList>
    </citation>
    <scope>NUCLEOTIDE SEQUENCE [LARGE SCALE GENOMIC DNA]</scope>
    <source>
        <strain evidence="7 8">SAG 2523</strain>
    </source>
</reference>
<dbReference type="GO" id="GO:0016787">
    <property type="term" value="F:hydrolase activity"/>
    <property type="evidence" value="ECO:0007669"/>
    <property type="project" value="UniProtKB-KW"/>
</dbReference>
<dbReference type="AlphaFoldDB" id="A0AAW1SME8"/>
<dbReference type="InterPro" id="IPR000433">
    <property type="entry name" value="Znf_ZZ"/>
</dbReference>
<dbReference type="Pfam" id="PF07910">
    <property type="entry name" value="Peptidase_C78"/>
    <property type="match status" value="1"/>
</dbReference>
<evidence type="ECO:0000259" key="6">
    <source>
        <dbReference type="PROSITE" id="PS50135"/>
    </source>
</evidence>
<dbReference type="Gene3D" id="3.90.70.130">
    <property type="match status" value="2"/>
</dbReference>
<evidence type="ECO:0000313" key="8">
    <source>
        <dbReference type="Proteomes" id="UP001485043"/>
    </source>
</evidence>
<dbReference type="PANTHER" id="PTHR20930:SF0">
    <property type="entry name" value="PROTEIN ILRUN"/>
    <property type="match status" value="1"/>
</dbReference>
<organism evidence="7 8">
    <name type="scientific">Apatococcus fuscideae</name>
    <dbReference type="NCBI Taxonomy" id="2026836"/>
    <lineage>
        <taxon>Eukaryota</taxon>
        <taxon>Viridiplantae</taxon>
        <taxon>Chlorophyta</taxon>
        <taxon>core chlorophytes</taxon>
        <taxon>Trebouxiophyceae</taxon>
        <taxon>Chlorellales</taxon>
        <taxon>Chlorellaceae</taxon>
        <taxon>Apatococcus</taxon>
    </lineage>
</organism>
<keyword evidence="1" id="KW-0479">Metal-binding</keyword>
<evidence type="ECO:0000256" key="2">
    <source>
        <dbReference type="ARBA" id="ARBA00022771"/>
    </source>
</evidence>
<evidence type="ECO:0000256" key="5">
    <source>
        <dbReference type="PROSITE-ProRule" id="PRU00228"/>
    </source>
</evidence>
<dbReference type="PANTHER" id="PTHR20930">
    <property type="entry name" value="OVARIAN CARCINOMA ANTIGEN CA125-RELATED"/>
    <property type="match status" value="1"/>
</dbReference>
<keyword evidence="4" id="KW-0862">Zinc</keyword>
<dbReference type="CDD" id="cd02340">
    <property type="entry name" value="ZZ_NBR1_like"/>
    <property type="match status" value="1"/>
</dbReference>
<evidence type="ECO:0000313" key="7">
    <source>
        <dbReference type="EMBL" id="KAK9848932.1"/>
    </source>
</evidence>
<dbReference type="Proteomes" id="UP001485043">
    <property type="component" value="Unassembled WGS sequence"/>
</dbReference>
<evidence type="ECO:0000256" key="1">
    <source>
        <dbReference type="ARBA" id="ARBA00022723"/>
    </source>
</evidence>
<dbReference type="GO" id="GO:0008270">
    <property type="term" value="F:zinc ion binding"/>
    <property type="evidence" value="ECO:0007669"/>
    <property type="project" value="UniProtKB-KW"/>
</dbReference>
<proteinExistence type="predicted"/>
<dbReference type="EMBL" id="JALJOV010001373">
    <property type="protein sequence ID" value="KAK9848932.1"/>
    <property type="molecule type" value="Genomic_DNA"/>
</dbReference>
<name>A0AAW1SME8_9CHLO</name>
<feature type="domain" description="ZZ-type" evidence="6">
    <location>
        <begin position="81"/>
        <end position="133"/>
    </location>
</feature>
<sequence>MRCTLSIEALQAAVEAAWQAGFDRRGAQQLGHRLVGTRKWVGTTEAAALLRSFGIRARVVDFTGASQSTSQNGRGEAGNVHPGVQCDGCGQIPIRGPRYHSAVLPDYDLCAACQASPNHQAAAPFSALQPPAGGRCSPEALLQWVWQYFSGPAAAAAPQILPGSQPVTRCNRLPLYFQHQGHSRTIVGIERTSSPGHNFDYSLLLLDPGISTSSLQNSLAQQQRWQRHIKHGMRALNHPEYQIMYIEDGIAVGRELQELKVIRSTLISGRPPE</sequence>
<dbReference type="InterPro" id="IPR043145">
    <property type="entry name" value="Znf_ZZ_sf"/>
</dbReference>
<keyword evidence="2 5" id="KW-0863">Zinc-finger</keyword>
<dbReference type="Gene3D" id="3.30.60.90">
    <property type="match status" value="1"/>
</dbReference>
<gene>
    <name evidence="7" type="ORF">WJX84_000697</name>
</gene>
<dbReference type="SUPFAM" id="SSF57850">
    <property type="entry name" value="RING/U-box"/>
    <property type="match status" value="1"/>
</dbReference>
<evidence type="ECO:0000256" key="4">
    <source>
        <dbReference type="ARBA" id="ARBA00022833"/>
    </source>
</evidence>
<accession>A0AAW1SME8</accession>
<keyword evidence="3" id="KW-0378">Hydrolase</keyword>
<dbReference type="SMART" id="SM00291">
    <property type="entry name" value="ZnF_ZZ"/>
    <property type="match status" value="1"/>
</dbReference>
<keyword evidence="8" id="KW-1185">Reference proteome</keyword>
<dbReference type="PROSITE" id="PS50135">
    <property type="entry name" value="ZF_ZZ_2"/>
    <property type="match status" value="1"/>
</dbReference>
<comment type="caution">
    <text evidence="7">The sequence shown here is derived from an EMBL/GenBank/DDBJ whole genome shotgun (WGS) entry which is preliminary data.</text>
</comment>
<dbReference type="InterPro" id="IPR012462">
    <property type="entry name" value="UFSP1/2_DUB_cat"/>
</dbReference>
<protein>
    <recommendedName>
        <fullName evidence="6">ZZ-type domain-containing protein</fullName>
    </recommendedName>
</protein>
<evidence type="ECO:0000256" key="3">
    <source>
        <dbReference type="ARBA" id="ARBA00022801"/>
    </source>
</evidence>